<dbReference type="CDD" id="cd03884">
    <property type="entry name" value="M20_bAS"/>
    <property type="match status" value="1"/>
</dbReference>
<protein>
    <submittedName>
        <fullName evidence="3">N-carbamoyl-L-amino-acid hydrolase</fullName>
    </submittedName>
</protein>
<gene>
    <name evidence="3" type="ORF">SAMN04488066_102168</name>
</gene>
<dbReference type="Pfam" id="PF01546">
    <property type="entry name" value="Peptidase_M20"/>
    <property type="match status" value="1"/>
</dbReference>
<keyword evidence="4" id="KW-1185">Reference proteome</keyword>
<sequence length="410" mass="44782">MVTIDPERFRETFERYSEIGRTDADGLHRLALSEEDREVRDLFVSDLEDLGLEVRIDRIGNVFGRAEGTDPDAEPVLIGSHLDSQPYGGRFDGQLGVLSALETLRAFDDEGVEHRRPIEIVNWTNEEGSRFKPALMGSGAFTGELDLEEVLEHADADGVTVAEALDRIGYRGDDPVGPREEYHSSLELHVEQGPKLEDEGLSVGVVEGVFGMAWLEVVVHGDADHAGPSPMYSRKDALVAASDVVGAVRRLSNRFADDVVTTVGELEVAPGSINVIPSEVRFTVDVRSYDDAVVGDLVEAVEREVETACEREGVEYDLEEIWRIPHTEFSPTVAETALAAADAVGASHRAMVSGAGHDASYVNEMTDTAMLFVPSVDGKTHNEAEFTEWADAEEGARVYVETVKRLANAK</sequence>
<dbReference type="InterPro" id="IPR011650">
    <property type="entry name" value="Peptidase_M20_dimer"/>
</dbReference>
<dbReference type="OrthoDB" id="35906at2157"/>
<dbReference type="RefSeq" id="WP_149783327.1">
    <property type="nucleotide sequence ID" value="NZ_BAAADP010000005.1"/>
</dbReference>
<dbReference type="Proteomes" id="UP000323537">
    <property type="component" value="Unassembled WGS sequence"/>
</dbReference>
<dbReference type="InterPro" id="IPR002933">
    <property type="entry name" value="Peptidase_M20"/>
</dbReference>
<evidence type="ECO:0000259" key="2">
    <source>
        <dbReference type="Pfam" id="PF07687"/>
    </source>
</evidence>
<dbReference type="GO" id="GO:0016813">
    <property type="term" value="F:hydrolase activity, acting on carbon-nitrogen (but not peptide) bonds, in linear amidines"/>
    <property type="evidence" value="ECO:0007669"/>
    <property type="project" value="InterPro"/>
</dbReference>
<organism evidence="3 4">
    <name type="scientific">Halorubrum aquaticum</name>
    <dbReference type="NCBI Taxonomy" id="387340"/>
    <lineage>
        <taxon>Archaea</taxon>
        <taxon>Methanobacteriati</taxon>
        <taxon>Methanobacteriota</taxon>
        <taxon>Stenosarchaea group</taxon>
        <taxon>Halobacteria</taxon>
        <taxon>Halobacteriales</taxon>
        <taxon>Haloferacaceae</taxon>
        <taxon>Halorubrum</taxon>
    </lineage>
</organism>
<dbReference type="PANTHER" id="PTHR32494">
    <property type="entry name" value="ALLANTOATE DEIMINASE-RELATED"/>
    <property type="match status" value="1"/>
</dbReference>
<dbReference type="PANTHER" id="PTHR32494:SF5">
    <property type="entry name" value="ALLANTOATE AMIDOHYDROLASE"/>
    <property type="match status" value="1"/>
</dbReference>
<dbReference type="NCBIfam" id="NF006769">
    <property type="entry name" value="PRK09290.1-3"/>
    <property type="match status" value="1"/>
</dbReference>
<evidence type="ECO:0000313" key="3">
    <source>
        <dbReference type="EMBL" id="SFH37896.1"/>
    </source>
</evidence>
<accession>A0A1I2ZJY4</accession>
<proteinExistence type="predicted"/>
<dbReference type="Gene3D" id="3.30.70.360">
    <property type="match status" value="1"/>
</dbReference>
<dbReference type="SUPFAM" id="SSF55031">
    <property type="entry name" value="Bacterial exopeptidase dimerisation domain"/>
    <property type="match status" value="1"/>
</dbReference>
<dbReference type="Pfam" id="PF07687">
    <property type="entry name" value="M20_dimer"/>
    <property type="match status" value="1"/>
</dbReference>
<reference evidence="3 4" key="1">
    <citation type="submission" date="2016-10" db="EMBL/GenBank/DDBJ databases">
        <authorList>
            <person name="Varghese N."/>
            <person name="Submissions S."/>
        </authorList>
    </citation>
    <scope>NUCLEOTIDE SEQUENCE [LARGE SCALE GENOMIC DNA]</scope>
    <source>
        <strain evidence="3 4">CGMCC 1.6377</strain>
    </source>
</reference>
<dbReference type="NCBIfam" id="NF006771">
    <property type="entry name" value="PRK09290.1-5"/>
    <property type="match status" value="1"/>
</dbReference>
<dbReference type="EMBL" id="FOPZ01000002">
    <property type="protein sequence ID" value="SFH37896.1"/>
    <property type="molecule type" value="Genomic_DNA"/>
</dbReference>
<feature type="domain" description="Peptidase M20 dimerisation" evidence="2">
    <location>
        <begin position="208"/>
        <end position="313"/>
    </location>
</feature>
<dbReference type="InterPro" id="IPR036264">
    <property type="entry name" value="Bact_exopeptidase_dim_dom"/>
</dbReference>
<dbReference type="AlphaFoldDB" id="A0A1I2ZJY4"/>
<dbReference type="Gene3D" id="3.40.630.10">
    <property type="entry name" value="Zn peptidases"/>
    <property type="match status" value="1"/>
</dbReference>
<evidence type="ECO:0000313" key="4">
    <source>
        <dbReference type="Proteomes" id="UP000323537"/>
    </source>
</evidence>
<dbReference type="PIRSF" id="PIRSF001235">
    <property type="entry name" value="Amidase_carbamoylase"/>
    <property type="match status" value="1"/>
</dbReference>
<name>A0A1I2ZJY4_9EURY</name>
<dbReference type="SUPFAM" id="SSF53187">
    <property type="entry name" value="Zn-dependent exopeptidases"/>
    <property type="match status" value="1"/>
</dbReference>
<dbReference type="NCBIfam" id="TIGR01879">
    <property type="entry name" value="hydantase"/>
    <property type="match status" value="1"/>
</dbReference>
<keyword evidence="1 3" id="KW-0378">Hydrolase</keyword>
<evidence type="ECO:0000256" key="1">
    <source>
        <dbReference type="ARBA" id="ARBA00022801"/>
    </source>
</evidence>
<dbReference type="InterPro" id="IPR010158">
    <property type="entry name" value="Amidase_Cbmase"/>
</dbReference>